<dbReference type="GO" id="GO:0008168">
    <property type="term" value="F:methyltransferase activity"/>
    <property type="evidence" value="ECO:0007669"/>
    <property type="project" value="UniProtKB-KW"/>
</dbReference>
<dbReference type="GO" id="GO:0032259">
    <property type="term" value="P:methylation"/>
    <property type="evidence" value="ECO:0007669"/>
    <property type="project" value="UniProtKB-KW"/>
</dbReference>
<evidence type="ECO:0000256" key="1">
    <source>
        <dbReference type="ARBA" id="ARBA00008361"/>
    </source>
</evidence>
<dbReference type="EMBL" id="BMRE01000004">
    <property type="protein sequence ID" value="GGU26146.1"/>
    <property type="molecule type" value="Genomic_DNA"/>
</dbReference>
<dbReference type="PANTHER" id="PTHR44942:SF4">
    <property type="entry name" value="METHYLTRANSFERASE TYPE 11 DOMAIN-CONTAINING PROTEIN"/>
    <property type="match status" value="1"/>
</dbReference>
<protein>
    <submittedName>
        <fullName evidence="5">Methyltransferase type 11</fullName>
    </submittedName>
</protein>
<dbReference type="CDD" id="cd02440">
    <property type="entry name" value="AdoMet_MTases"/>
    <property type="match status" value="1"/>
</dbReference>
<keyword evidence="2 5" id="KW-0489">Methyltransferase</keyword>
<dbReference type="InterPro" id="IPR013216">
    <property type="entry name" value="Methyltransf_11"/>
</dbReference>
<evidence type="ECO:0000256" key="2">
    <source>
        <dbReference type="ARBA" id="ARBA00022603"/>
    </source>
</evidence>
<dbReference type="Gene3D" id="3.40.50.150">
    <property type="entry name" value="Vaccinia Virus protein VP39"/>
    <property type="match status" value="1"/>
</dbReference>
<gene>
    <name evidence="5" type="ORF">GCM10010178_17990</name>
</gene>
<feature type="domain" description="Methyltransferase type 11" evidence="4">
    <location>
        <begin position="46"/>
        <end position="134"/>
    </location>
</feature>
<comment type="similarity">
    <text evidence="1">Belongs to the methyltransferase superfamily.</text>
</comment>
<reference evidence="6" key="1">
    <citation type="journal article" date="2019" name="Int. J. Syst. Evol. Microbiol.">
        <title>The Global Catalogue of Microorganisms (GCM) 10K type strain sequencing project: providing services to taxonomists for standard genome sequencing and annotation.</title>
        <authorList>
            <consortium name="The Broad Institute Genomics Platform"/>
            <consortium name="The Broad Institute Genome Sequencing Center for Infectious Disease"/>
            <person name="Wu L."/>
            <person name="Ma J."/>
        </authorList>
    </citation>
    <scope>NUCLEOTIDE SEQUENCE [LARGE SCALE GENOMIC DNA]</scope>
    <source>
        <strain evidence="6">JCM 3296</strain>
    </source>
</reference>
<evidence type="ECO:0000256" key="3">
    <source>
        <dbReference type="ARBA" id="ARBA00022679"/>
    </source>
</evidence>
<evidence type="ECO:0000313" key="6">
    <source>
        <dbReference type="Proteomes" id="UP000649573"/>
    </source>
</evidence>
<dbReference type="SUPFAM" id="SSF53335">
    <property type="entry name" value="S-adenosyl-L-methionine-dependent methyltransferases"/>
    <property type="match status" value="1"/>
</dbReference>
<keyword evidence="6" id="KW-1185">Reference proteome</keyword>
<name>A0ABQ2UE11_9PSEU</name>
<evidence type="ECO:0000313" key="5">
    <source>
        <dbReference type="EMBL" id="GGU26146.1"/>
    </source>
</evidence>
<dbReference type="InterPro" id="IPR051052">
    <property type="entry name" value="Diverse_substrate_MTase"/>
</dbReference>
<dbReference type="PANTHER" id="PTHR44942">
    <property type="entry name" value="METHYLTRANSF_11 DOMAIN-CONTAINING PROTEIN"/>
    <property type="match status" value="1"/>
</dbReference>
<dbReference type="InterPro" id="IPR029063">
    <property type="entry name" value="SAM-dependent_MTases_sf"/>
</dbReference>
<sequence length="256" mass="28727">MTDRERLRTTFSEDAARYHRARPGYPTELFAQLAELFAHPADRRILEIGPGTGQATLPLTALGEVTAVELSPELAAIAREHAPLAHVEVAPFEEWPLPAEPFDLVVSATAFHWLDPRTRMAKCAAALKPGGALAVISTHHIAGGTEQFFVDVQECYERWDPATPPGLRLSPADHIPREFDESPEFDEPEFHRYEWEQAYDTEAYVDLLLTYSNHIALPARDQLIADIRRLIDTRHGCRVTKRYLTQLAIARVPSGT</sequence>
<proteinExistence type="inferred from homology"/>
<dbReference type="Proteomes" id="UP000649573">
    <property type="component" value="Unassembled WGS sequence"/>
</dbReference>
<comment type="caution">
    <text evidence="5">The sequence shown here is derived from an EMBL/GenBank/DDBJ whole genome shotgun (WGS) entry which is preliminary data.</text>
</comment>
<evidence type="ECO:0000259" key="4">
    <source>
        <dbReference type="Pfam" id="PF08241"/>
    </source>
</evidence>
<organism evidence="5 6">
    <name type="scientific">Lentzea flava</name>
    <dbReference type="NCBI Taxonomy" id="103732"/>
    <lineage>
        <taxon>Bacteria</taxon>
        <taxon>Bacillati</taxon>
        <taxon>Actinomycetota</taxon>
        <taxon>Actinomycetes</taxon>
        <taxon>Pseudonocardiales</taxon>
        <taxon>Pseudonocardiaceae</taxon>
        <taxon>Lentzea</taxon>
    </lineage>
</organism>
<dbReference type="RefSeq" id="WP_189253117.1">
    <property type="nucleotide sequence ID" value="NZ_BMRE01000004.1"/>
</dbReference>
<accession>A0ABQ2UE11</accession>
<dbReference type="Pfam" id="PF08241">
    <property type="entry name" value="Methyltransf_11"/>
    <property type="match status" value="1"/>
</dbReference>
<keyword evidence="3" id="KW-0808">Transferase</keyword>